<evidence type="ECO:0000313" key="2">
    <source>
        <dbReference type="EMBL" id="MBN3318462.1"/>
    </source>
</evidence>
<dbReference type="InterPro" id="IPR039584">
    <property type="entry name" value="HSF2BP"/>
</dbReference>
<dbReference type="InterPro" id="IPR016024">
    <property type="entry name" value="ARM-type_fold"/>
</dbReference>
<accession>A0A8J7NRW9</accession>
<organism evidence="2 3">
    <name type="scientific">Atractosteus spatula</name>
    <name type="common">Alligator gar</name>
    <name type="synonym">Lepisosteus spatula</name>
    <dbReference type="NCBI Taxonomy" id="7917"/>
    <lineage>
        <taxon>Eukaryota</taxon>
        <taxon>Metazoa</taxon>
        <taxon>Chordata</taxon>
        <taxon>Craniata</taxon>
        <taxon>Vertebrata</taxon>
        <taxon>Euteleostomi</taxon>
        <taxon>Actinopterygii</taxon>
        <taxon>Neopterygii</taxon>
        <taxon>Holostei</taxon>
        <taxon>Semionotiformes</taxon>
        <taxon>Lepisosteidae</taxon>
        <taxon>Atractosteus</taxon>
    </lineage>
</organism>
<keyword evidence="3" id="KW-1185">Reference proteome</keyword>
<feature type="coiled-coil region" evidence="1">
    <location>
        <begin position="29"/>
        <end position="70"/>
    </location>
</feature>
<feature type="non-terminal residue" evidence="2">
    <location>
        <position position="1"/>
    </location>
</feature>
<dbReference type="InterPro" id="IPR011989">
    <property type="entry name" value="ARM-like"/>
</dbReference>
<proteinExistence type="predicted"/>
<dbReference type="SUPFAM" id="SSF48371">
    <property type="entry name" value="ARM repeat"/>
    <property type="match status" value="1"/>
</dbReference>
<feature type="non-terminal residue" evidence="2">
    <location>
        <position position="303"/>
    </location>
</feature>
<dbReference type="Gene3D" id="1.25.10.10">
    <property type="entry name" value="Leucine-rich Repeat Variant"/>
    <property type="match status" value="1"/>
</dbReference>
<dbReference type="Proteomes" id="UP000736164">
    <property type="component" value="Unassembled WGS sequence"/>
</dbReference>
<name>A0A8J7NRW9_ATRSP</name>
<sequence length="303" mass="33912">MQLREFLPKVLNRGFFTMLQKSCEGELMKDKKQEEQEHLKQDCEHFRAQLETAQADCQREREEKIVLREELWSAQAQLRQQAEYCTQMGAAVCNLLWRVSSKEDVIQDILAGSRVETFFTVAGQTLESFVKSLDGDARPGQQDLSSDENQFVLALAGVITNIAAAACGRDFLASSSPVLLDTMMQLLEELKPGVCARLKVLILMFLYNISISVKGLKYISESPGLIPLLWSLLQDPDLGVCLHTLRLLQSIVLDEGLLPTVASELHKTLPLTRIRELAASPHPTLRKVASEMLEDLGASVSQW</sequence>
<keyword evidence="1" id="KW-0175">Coiled coil</keyword>
<evidence type="ECO:0000256" key="1">
    <source>
        <dbReference type="SAM" id="Coils"/>
    </source>
</evidence>
<protein>
    <submittedName>
        <fullName evidence="2">HSF2B protein</fullName>
    </submittedName>
</protein>
<dbReference type="PANTHER" id="PTHR15434">
    <property type="entry name" value="HEAT SHOCK FACTOR 2-BINDING PROTEIN"/>
    <property type="match status" value="1"/>
</dbReference>
<dbReference type="GO" id="GO:0005829">
    <property type="term" value="C:cytosol"/>
    <property type="evidence" value="ECO:0007669"/>
    <property type="project" value="TreeGrafter"/>
</dbReference>
<reference evidence="2" key="1">
    <citation type="journal article" date="2021" name="Cell">
        <title>Tracing the genetic footprints of vertebrate landing in non-teleost ray-finned fishes.</title>
        <authorList>
            <person name="Bi X."/>
            <person name="Wang K."/>
            <person name="Yang L."/>
            <person name="Pan H."/>
            <person name="Jiang H."/>
            <person name="Wei Q."/>
            <person name="Fang M."/>
            <person name="Yu H."/>
            <person name="Zhu C."/>
            <person name="Cai Y."/>
            <person name="He Y."/>
            <person name="Gan X."/>
            <person name="Zeng H."/>
            <person name="Yu D."/>
            <person name="Zhu Y."/>
            <person name="Jiang H."/>
            <person name="Qiu Q."/>
            <person name="Yang H."/>
            <person name="Zhang Y.E."/>
            <person name="Wang W."/>
            <person name="Zhu M."/>
            <person name="He S."/>
            <person name="Zhang G."/>
        </authorList>
    </citation>
    <scope>NUCLEOTIDE SEQUENCE</scope>
    <source>
        <strain evidence="2">Allg_001</strain>
    </source>
</reference>
<evidence type="ECO:0000313" key="3">
    <source>
        <dbReference type="Proteomes" id="UP000736164"/>
    </source>
</evidence>
<comment type="caution">
    <text evidence="2">The sequence shown here is derived from an EMBL/GenBank/DDBJ whole genome shotgun (WGS) entry which is preliminary data.</text>
</comment>
<dbReference type="PANTHER" id="PTHR15434:SF2">
    <property type="entry name" value="HEAT SHOCK FACTOR 2-BINDING PROTEIN"/>
    <property type="match status" value="1"/>
</dbReference>
<gene>
    <name evidence="2" type="primary">Hsf2bp</name>
    <name evidence="2" type="ORF">GTO95_0002456</name>
</gene>
<dbReference type="AlphaFoldDB" id="A0A8J7NRW9"/>
<dbReference type="EMBL" id="JAAWVO010039855">
    <property type="protein sequence ID" value="MBN3318462.1"/>
    <property type="molecule type" value="Genomic_DNA"/>
</dbReference>